<evidence type="ECO:0000256" key="1">
    <source>
        <dbReference type="ARBA" id="ARBA00010429"/>
    </source>
</evidence>
<keyword evidence="6" id="KW-0408">Iron</keyword>
<keyword evidence="4" id="KW-0479">Metal-binding</keyword>
<comment type="similarity">
    <text evidence="1">Belongs to the nitrite and sulfite reductase 4Fe-4S domain family.</text>
</comment>
<evidence type="ECO:0000256" key="3">
    <source>
        <dbReference type="ARBA" id="ARBA00022617"/>
    </source>
</evidence>
<dbReference type="PANTHER" id="PTHR11493">
    <property type="entry name" value="SULFITE REDUCTASE [NADPH] SUBUNIT BETA-RELATED"/>
    <property type="match status" value="1"/>
</dbReference>
<sequence length="286" mass="31959">MGNKTINYDRLKQGGFLRQRQKEDLFSMRLRVVGGQLTADQLRALADASEKYGRGEVHITARQGLEISYVPFDDAEDLLDELEKGDVHQGTCGPRVRGVVACQGNLICPRGLIDSEDIAKKIDEKYFAMELPGKFKFAVTGCPSSCMKPQENDLGVMGGLEPEWVKDKCTYCGLCQTVCPVDAIKVENGGLEFYRDKCNLCGQCLLICPTEAWVKSREGYTVYVGGKVGKHPRLGVKLTELVDENTLFRIIERSVEFFKIEATSGERFGDTIQRVGFEEFKAFVLE</sequence>
<dbReference type="PANTHER" id="PTHR11493:SF54">
    <property type="entry name" value="ANAEROBIC SULFITE REDUCTASE SUBUNIT C"/>
    <property type="match status" value="1"/>
</dbReference>
<protein>
    <submittedName>
        <fullName evidence="9">4Fe-4S binding protein</fullName>
    </submittedName>
</protein>
<evidence type="ECO:0000259" key="8">
    <source>
        <dbReference type="PROSITE" id="PS51379"/>
    </source>
</evidence>
<accession>A0ABU9KRP4</accession>
<dbReference type="InterPro" id="IPR005117">
    <property type="entry name" value="NiRdtase/SiRdtase_haem-b_fer"/>
</dbReference>
<dbReference type="InterPro" id="IPR006067">
    <property type="entry name" value="NO2/SO3_Rdtase_4Fe4S_dom"/>
</dbReference>
<reference evidence="9 10" key="1">
    <citation type="submission" date="2024-04" db="EMBL/GenBank/DDBJ databases">
        <title>Methanococcoides sp. LMO-2.</title>
        <authorList>
            <person name="Liang L."/>
        </authorList>
    </citation>
    <scope>NUCLEOTIDE SEQUENCE [LARGE SCALE GENOMIC DNA]</scope>
    <source>
        <strain evidence="9 10">LMO-2</strain>
    </source>
</reference>
<dbReference type="Pfam" id="PF03460">
    <property type="entry name" value="NIR_SIR_ferr"/>
    <property type="match status" value="1"/>
</dbReference>
<dbReference type="InterPro" id="IPR045854">
    <property type="entry name" value="NO2/SO3_Rdtase_4Fe4S_sf"/>
</dbReference>
<dbReference type="InterPro" id="IPR017900">
    <property type="entry name" value="4Fe4S_Fe_S_CS"/>
</dbReference>
<evidence type="ECO:0000256" key="6">
    <source>
        <dbReference type="ARBA" id="ARBA00023004"/>
    </source>
</evidence>
<proteinExistence type="inferred from homology"/>
<dbReference type="InterPro" id="IPR045169">
    <property type="entry name" value="NO2/SO3_Rdtase_4Fe4S_prot"/>
</dbReference>
<keyword evidence="2" id="KW-0004">4Fe-4S</keyword>
<dbReference type="Proteomes" id="UP001396646">
    <property type="component" value="Unassembled WGS sequence"/>
</dbReference>
<evidence type="ECO:0000256" key="2">
    <source>
        <dbReference type="ARBA" id="ARBA00022485"/>
    </source>
</evidence>
<dbReference type="SUPFAM" id="SSF56014">
    <property type="entry name" value="Nitrite and sulphite reductase 4Fe-4S domain-like"/>
    <property type="match status" value="1"/>
</dbReference>
<dbReference type="Gene3D" id="3.90.480.20">
    <property type="match status" value="1"/>
</dbReference>
<dbReference type="Pfam" id="PF00037">
    <property type="entry name" value="Fer4"/>
    <property type="match status" value="2"/>
</dbReference>
<feature type="domain" description="4Fe-4S ferredoxin-type" evidence="8">
    <location>
        <begin position="191"/>
        <end position="218"/>
    </location>
</feature>
<dbReference type="Gene3D" id="3.30.70.20">
    <property type="match status" value="1"/>
</dbReference>
<dbReference type="Gene3D" id="3.30.413.10">
    <property type="entry name" value="Sulfite Reductase Hemoprotein, domain 1"/>
    <property type="match status" value="1"/>
</dbReference>
<evidence type="ECO:0000313" key="10">
    <source>
        <dbReference type="Proteomes" id="UP001396646"/>
    </source>
</evidence>
<keyword evidence="3" id="KW-0349">Heme</keyword>
<comment type="caution">
    <text evidence="9">The sequence shown here is derived from an EMBL/GenBank/DDBJ whole genome shotgun (WGS) entry which is preliminary data.</text>
</comment>
<keyword evidence="7" id="KW-0411">Iron-sulfur</keyword>
<dbReference type="RefSeq" id="WP_342126721.1">
    <property type="nucleotide sequence ID" value="NZ_JBCAUS010000002.1"/>
</dbReference>
<keyword evidence="5" id="KW-0560">Oxidoreductase</keyword>
<dbReference type="InterPro" id="IPR017896">
    <property type="entry name" value="4Fe4S_Fe-S-bd"/>
</dbReference>
<keyword evidence="10" id="KW-1185">Reference proteome</keyword>
<dbReference type="PROSITE" id="PS00198">
    <property type="entry name" value="4FE4S_FER_1"/>
    <property type="match status" value="2"/>
</dbReference>
<dbReference type="InterPro" id="IPR036136">
    <property type="entry name" value="Nit/Sulf_reduc_fer-like_dom_sf"/>
</dbReference>
<dbReference type="PROSITE" id="PS00365">
    <property type="entry name" value="NIR_SIR"/>
    <property type="match status" value="1"/>
</dbReference>
<name>A0ABU9KRP4_9EURY</name>
<dbReference type="EMBL" id="JBCAUS010000002">
    <property type="protein sequence ID" value="MEL4305042.1"/>
    <property type="molecule type" value="Genomic_DNA"/>
</dbReference>
<evidence type="ECO:0000256" key="5">
    <source>
        <dbReference type="ARBA" id="ARBA00023002"/>
    </source>
</evidence>
<dbReference type="SUPFAM" id="SSF54862">
    <property type="entry name" value="4Fe-4S ferredoxins"/>
    <property type="match status" value="1"/>
</dbReference>
<dbReference type="Pfam" id="PF01077">
    <property type="entry name" value="NIR_SIR"/>
    <property type="match status" value="1"/>
</dbReference>
<evidence type="ECO:0000256" key="4">
    <source>
        <dbReference type="ARBA" id="ARBA00022723"/>
    </source>
</evidence>
<evidence type="ECO:0000313" key="9">
    <source>
        <dbReference type="EMBL" id="MEL4305042.1"/>
    </source>
</evidence>
<evidence type="ECO:0000256" key="7">
    <source>
        <dbReference type="ARBA" id="ARBA00023014"/>
    </source>
</evidence>
<organism evidence="9 10">
    <name type="scientific">Methanococcoides cohabitans</name>
    <dbReference type="NCBI Taxonomy" id="3136559"/>
    <lineage>
        <taxon>Archaea</taxon>
        <taxon>Methanobacteriati</taxon>
        <taxon>Methanobacteriota</taxon>
        <taxon>Stenosarchaea group</taxon>
        <taxon>Methanomicrobia</taxon>
        <taxon>Methanosarcinales</taxon>
        <taxon>Methanosarcinaceae</taxon>
        <taxon>Methanococcoides</taxon>
    </lineage>
</organism>
<dbReference type="InterPro" id="IPR006066">
    <property type="entry name" value="NO2/SO3_Rdtase_FeS/sirohaem_BS"/>
</dbReference>
<gene>
    <name evidence="9" type="ORF">WOA13_04195</name>
</gene>
<dbReference type="PRINTS" id="PR00397">
    <property type="entry name" value="SIROHAEM"/>
</dbReference>
<dbReference type="SUPFAM" id="SSF55124">
    <property type="entry name" value="Nitrite/Sulfite reductase N-terminal domain-like"/>
    <property type="match status" value="1"/>
</dbReference>
<feature type="domain" description="4Fe-4S ferredoxin-type" evidence="8">
    <location>
        <begin position="160"/>
        <end position="189"/>
    </location>
</feature>
<dbReference type="PROSITE" id="PS51379">
    <property type="entry name" value="4FE4S_FER_2"/>
    <property type="match status" value="2"/>
</dbReference>